<comment type="caution">
    <text evidence="2">The sequence shown here is derived from an EMBL/GenBank/DDBJ whole genome shotgun (WGS) entry which is preliminary data.</text>
</comment>
<evidence type="ECO:0000256" key="1">
    <source>
        <dbReference type="SAM" id="MobiDB-lite"/>
    </source>
</evidence>
<accession>A0A495R5K3</accession>
<proteinExistence type="predicted"/>
<protein>
    <submittedName>
        <fullName evidence="2">Uncharacterized protein</fullName>
    </submittedName>
</protein>
<evidence type="ECO:0000313" key="3">
    <source>
        <dbReference type="Proteomes" id="UP000268233"/>
    </source>
</evidence>
<evidence type="ECO:0000313" key="2">
    <source>
        <dbReference type="EMBL" id="RKS82158.1"/>
    </source>
</evidence>
<keyword evidence="3" id="KW-1185">Reference proteome</keyword>
<name>A0A495R5K3_9EURY</name>
<gene>
    <name evidence="2" type="ORF">BDK61_1457</name>
</gene>
<feature type="region of interest" description="Disordered" evidence="1">
    <location>
        <begin position="1"/>
        <end position="26"/>
    </location>
</feature>
<dbReference type="EMBL" id="RBWW01000001">
    <property type="protein sequence ID" value="RKS82158.1"/>
    <property type="molecule type" value="Genomic_DNA"/>
</dbReference>
<dbReference type="Proteomes" id="UP000268233">
    <property type="component" value="Unassembled WGS sequence"/>
</dbReference>
<dbReference type="AlphaFoldDB" id="A0A495R5K3"/>
<reference evidence="2 3" key="1">
    <citation type="submission" date="2018-10" db="EMBL/GenBank/DDBJ databases">
        <title>Genomic Encyclopedia of Archaeal and Bacterial Type Strains, Phase II (KMG-II): from individual species to whole genera.</title>
        <authorList>
            <person name="Goeker M."/>
        </authorList>
    </citation>
    <scope>NUCLEOTIDE SEQUENCE [LARGE SCALE GENOMIC DNA]</scope>
    <source>
        <strain evidence="2 3">DSM 11927</strain>
    </source>
</reference>
<sequence length="83" mass="9097">MLTRSDLQPGDRLVVTCSTDDGDTEEYAGEVTGIDGHHIRIDPASSIATRIRVGVDGNGRPRGAEIVTSHRKLTREVERLELK</sequence>
<dbReference type="RefSeq" id="WP_121302848.1">
    <property type="nucleotide sequence ID" value="NZ_RBWW01000001.1"/>
</dbReference>
<organism evidence="2 3">
    <name type="scientific">Haloarcula quadrata</name>
    <dbReference type="NCBI Taxonomy" id="182779"/>
    <lineage>
        <taxon>Archaea</taxon>
        <taxon>Methanobacteriati</taxon>
        <taxon>Methanobacteriota</taxon>
        <taxon>Stenosarchaea group</taxon>
        <taxon>Halobacteria</taxon>
        <taxon>Halobacteriales</taxon>
        <taxon>Haloarculaceae</taxon>
        <taxon>Haloarcula</taxon>
    </lineage>
</organism>